<gene>
    <name evidence="1" type="ORF">Cvel_8617</name>
</gene>
<dbReference type="AlphaFoldDB" id="A0A0G4HUG9"/>
<evidence type="ECO:0000313" key="1">
    <source>
        <dbReference type="EMBL" id="CEM47993.1"/>
    </source>
</evidence>
<dbReference type="VEuPathDB" id="CryptoDB:Cvel_8617"/>
<accession>A0A0G4HUG9</accession>
<proteinExistence type="predicted"/>
<sequence>MGVTGSLENGDPMLKGFPLFEVLRQTYDLPAKTLYRYMETKGRQVFVTAYGLHTKMWPSSVPGVVHLVKLSVEGADGTGGLEYVLIDVGTLCHKGGQGESQSRMYKAKLLPVTKRLVPMSVLVGWSGGDAAAVNPATIGKFLCFESNVVRESRDRKETNWRVVPFHAKQAASVEKVIELVYTKLQRSLQI</sequence>
<name>A0A0G4HUG9_9ALVE</name>
<protein>
    <submittedName>
        <fullName evidence="1">Uncharacterized protein</fullName>
    </submittedName>
</protein>
<reference evidence="1" key="1">
    <citation type="submission" date="2014-11" db="EMBL/GenBank/DDBJ databases">
        <authorList>
            <person name="Otto D Thomas"/>
            <person name="Naeem Raeece"/>
        </authorList>
    </citation>
    <scope>NUCLEOTIDE SEQUENCE</scope>
</reference>
<organism evidence="1">
    <name type="scientific">Chromera velia CCMP2878</name>
    <dbReference type="NCBI Taxonomy" id="1169474"/>
    <lineage>
        <taxon>Eukaryota</taxon>
        <taxon>Sar</taxon>
        <taxon>Alveolata</taxon>
        <taxon>Colpodellida</taxon>
        <taxon>Chromeraceae</taxon>
        <taxon>Chromera</taxon>
    </lineage>
</organism>
<dbReference type="EMBL" id="CDMZ01003904">
    <property type="protein sequence ID" value="CEM47993.1"/>
    <property type="molecule type" value="Genomic_DNA"/>
</dbReference>